<accession>A0ABP9ZZ43</accession>
<dbReference type="InterPro" id="IPR000073">
    <property type="entry name" value="AB_hydrolase_1"/>
</dbReference>
<protein>
    <recommendedName>
        <fullName evidence="1">AB hydrolase-1 domain-containing protein</fullName>
    </recommendedName>
</protein>
<proteinExistence type="predicted"/>
<organism evidence="2 3">
    <name type="scientific">Thalassolituus maritimus</name>
    <dbReference type="NCBI Taxonomy" id="484498"/>
    <lineage>
        <taxon>Bacteria</taxon>
        <taxon>Pseudomonadati</taxon>
        <taxon>Pseudomonadota</taxon>
        <taxon>Gammaproteobacteria</taxon>
        <taxon>Oceanospirillales</taxon>
        <taxon>Oceanospirillaceae</taxon>
        <taxon>Thalassolituus</taxon>
    </lineage>
</organism>
<dbReference type="InterPro" id="IPR029058">
    <property type="entry name" value="AB_hydrolase_fold"/>
</dbReference>
<dbReference type="Proteomes" id="UP001481413">
    <property type="component" value="Unassembled WGS sequence"/>
</dbReference>
<dbReference type="Gene3D" id="3.40.50.1820">
    <property type="entry name" value="alpha/beta hydrolase"/>
    <property type="match status" value="1"/>
</dbReference>
<name>A0ABP9ZZ43_9GAMM</name>
<evidence type="ECO:0000259" key="1">
    <source>
        <dbReference type="Pfam" id="PF12697"/>
    </source>
</evidence>
<gene>
    <name evidence="2" type="ORF">NBRC116585_15400</name>
</gene>
<evidence type="ECO:0000313" key="3">
    <source>
        <dbReference type="Proteomes" id="UP001481413"/>
    </source>
</evidence>
<dbReference type="EMBL" id="BAABWH010000003">
    <property type="protein sequence ID" value="GAA6145422.1"/>
    <property type="molecule type" value="Genomic_DNA"/>
</dbReference>
<dbReference type="SUPFAM" id="SSF53474">
    <property type="entry name" value="alpha/beta-Hydrolases"/>
    <property type="match status" value="1"/>
</dbReference>
<sequence>MGRSKWIGSKTPGFSDYQSVLCEWVASEGWEDYDLAGYSFGGLLAMHMANSHPPGRLALIEPASLLSVSVGDLHSRARAYHELSLQLHESSEKAVVRFLDLVSPRRNRALDALAVKRLRENVEGLALGVGAVAQALSEHGDWYCTWEPPTKGVSIVGGLSDLGMHRRHQTLAENDESWFFQSLENTDHGLIYTKPREIAKIINSLL</sequence>
<keyword evidence="3" id="KW-1185">Reference proteome</keyword>
<feature type="domain" description="AB hydrolase-1" evidence="1">
    <location>
        <begin position="13"/>
        <end position="200"/>
    </location>
</feature>
<evidence type="ECO:0000313" key="2">
    <source>
        <dbReference type="EMBL" id="GAA6145422.1"/>
    </source>
</evidence>
<reference evidence="2 3" key="1">
    <citation type="submission" date="2024-04" db="EMBL/GenBank/DDBJ databases">
        <title>Draft genome sequence of Thalassolituus maritimus NBRC 116585.</title>
        <authorList>
            <person name="Miyakawa T."/>
            <person name="Kusuya Y."/>
            <person name="Miura T."/>
        </authorList>
    </citation>
    <scope>NUCLEOTIDE SEQUENCE [LARGE SCALE GENOMIC DNA]</scope>
    <source>
        <strain evidence="2 3">5NW40-0001</strain>
    </source>
</reference>
<dbReference type="Pfam" id="PF12697">
    <property type="entry name" value="Abhydrolase_6"/>
    <property type="match status" value="1"/>
</dbReference>
<comment type="caution">
    <text evidence="2">The sequence shown here is derived from an EMBL/GenBank/DDBJ whole genome shotgun (WGS) entry which is preliminary data.</text>
</comment>